<evidence type="ECO:0000313" key="2">
    <source>
        <dbReference type="EMBL" id="KAB0757874.1"/>
    </source>
</evidence>
<comment type="caution">
    <text evidence="2">The sequence shown here is derived from an EMBL/GenBank/DDBJ whole genome shotgun (WGS) entry which is preliminary data.</text>
</comment>
<protein>
    <submittedName>
        <fullName evidence="2">Transposase</fullName>
    </submittedName>
</protein>
<name>A0A643INH4_PSEAI</name>
<dbReference type="PANTHER" id="PTHR33055:SF3">
    <property type="entry name" value="PUTATIVE TRANSPOSASE FOR IS117-RELATED"/>
    <property type="match status" value="1"/>
</dbReference>
<dbReference type="GO" id="GO:0004803">
    <property type="term" value="F:transposase activity"/>
    <property type="evidence" value="ECO:0007669"/>
    <property type="project" value="InterPro"/>
</dbReference>
<feature type="non-terminal residue" evidence="2">
    <location>
        <position position="1"/>
    </location>
</feature>
<reference evidence="2" key="1">
    <citation type="submission" date="2019-09" db="EMBL/GenBank/DDBJ databases">
        <title>Whole genome sequence analysis of bacterial isolates in patients.</title>
        <authorList>
            <person name="Jeong K.C."/>
        </authorList>
    </citation>
    <scope>NUCLEOTIDE SEQUENCE</scope>
    <source>
        <strain evidence="2">KCJ3K105</strain>
    </source>
</reference>
<dbReference type="AlphaFoldDB" id="A0A643INH4"/>
<proteinExistence type="predicted"/>
<dbReference type="InterPro" id="IPR002525">
    <property type="entry name" value="Transp_IS110-like_N"/>
</dbReference>
<dbReference type="EMBL" id="VZIV01000246">
    <property type="protein sequence ID" value="KAB0757874.1"/>
    <property type="molecule type" value="Genomic_DNA"/>
</dbReference>
<feature type="non-terminal residue" evidence="2">
    <location>
        <position position="84"/>
    </location>
</feature>
<organism evidence="2">
    <name type="scientific">Pseudomonas aeruginosa</name>
    <dbReference type="NCBI Taxonomy" id="287"/>
    <lineage>
        <taxon>Bacteria</taxon>
        <taxon>Pseudomonadati</taxon>
        <taxon>Pseudomonadota</taxon>
        <taxon>Gammaproteobacteria</taxon>
        <taxon>Pseudomonadales</taxon>
        <taxon>Pseudomonadaceae</taxon>
        <taxon>Pseudomonas</taxon>
    </lineage>
</organism>
<dbReference type="GO" id="GO:0006313">
    <property type="term" value="P:DNA transposition"/>
    <property type="evidence" value="ECO:0007669"/>
    <property type="project" value="InterPro"/>
</dbReference>
<accession>A0A643INH4</accession>
<dbReference type="GO" id="GO:0003677">
    <property type="term" value="F:DNA binding"/>
    <property type="evidence" value="ECO:0007669"/>
    <property type="project" value="InterPro"/>
</dbReference>
<dbReference type="PANTHER" id="PTHR33055">
    <property type="entry name" value="TRANSPOSASE FOR INSERTION SEQUENCE ELEMENT IS1111A"/>
    <property type="match status" value="1"/>
</dbReference>
<feature type="domain" description="Transposase IS110-like N-terminal" evidence="1">
    <location>
        <begin position="2"/>
        <end position="61"/>
    </location>
</feature>
<gene>
    <name evidence="2" type="ORF">F7O97_31555</name>
</gene>
<dbReference type="Pfam" id="PF01548">
    <property type="entry name" value="DEDD_Tnp_IS110"/>
    <property type="match status" value="1"/>
</dbReference>
<evidence type="ECO:0000259" key="1">
    <source>
        <dbReference type="Pfam" id="PF01548"/>
    </source>
</evidence>
<dbReference type="RefSeq" id="WP_151130065.1">
    <property type="nucleotide sequence ID" value="NZ_JACYEF010000197.1"/>
</dbReference>
<dbReference type="InterPro" id="IPR047650">
    <property type="entry name" value="Transpos_IS110"/>
</dbReference>
<sequence length="84" mass="9129">GDKHDAHDAEAICEAASRPSMRYVPVKSAEQQAVQSVHRVRSRLVRARTALCNEVRGLLGEFGLIATRRGRAATMALLETVTAT</sequence>